<accession>A0A7K3QVI4</accession>
<evidence type="ECO:0000313" key="2">
    <source>
        <dbReference type="EMBL" id="NEB93908.1"/>
    </source>
</evidence>
<feature type="region of interest" description="Disordered" evidence="1">
    <location>
        <begin position="132"/>
        <end position="172"/>
    </location>
</feature>
<proteinExistence type="predicted"/>
<organism evidence="2 3">
    <name type="scientific">Streptomyces bauhiniae</name>
    <dbReference type="NCBI Taxonomy" id="2340725"/>
    <lineage>
        <taxon>Bacteria</taxon>
        <taxon>Bacillati</taxon>
        <taxon>Actinomycetota</taxon>
        <taxon>Actinomycetes</taxon>
        <taxon>Kitasatosporales</taxon>
        <taxon>Streptomycetaceae</taxon>
        <taxon>Streptomyces</taxon>
    </lineage>
</organism>
<evidence type="ECO:0000313" key="3">
    <source>
        <dbReference type="Proteomes" id="UP000470520"/>
    </source>
</evidence>
<reference evidence="2 3" key="1">
    <citation type="submission" date="2020-01" db="EMBL/GenBank/DDBJ databases">
        <title>Insect and environment-associated Actinomycetes.</title>
        <authorList>
            <person name="Currrie C."/>
            <person name="Chevrette M."/>
            <person name="Carlson C."/>
            <person name="Stubbendieck R."/>
            <person name="Wendt-Pienkowski E."/>
        </authorList>
    </citation>
    <scope>NUCLEOTIDE SEQUENCE [LARGE SCALE GENOMIC DNA]</scope>
    <source>
        <strain evidence="2 3">SID7754</strain>
    </source>
</reference>
<protein>
    <submittedName>
        <fullName evidence="2">Uncharacterized protein</fullName>
    </submittedName>
</protein>
<dbReference type="RefSeq" id="WP_164190491.1">
    <property type="nucleotide sequence ID" value="NZ_JAAGMR010000223.1"/>
</dbReference>
<dbReference type="EMBL" id="JAAGMR010000223">
    <property type="protein sequence ID" value="NEB93908.1"/>
    <property type="molecule type" value="Genomic_DNA"/>
</dbReference>
<sequence length="172" mass="18736">MNQRRQQASGIADLGLANRPSTERAELLSTRSVYDQSGTRELEKFGPLGRIDLVQDLTSGGTTLVAAHTSVLARGWTSKRYEEGRPQDAVGTSNQITSTKEAAQVREHPAVMADAQTTMVAKGHLLVLVGHRHRHRRLPRTSPVGGPAVHQGPARPRPRPLPGRPARPTRAR</sequence>
<dbReference type="Proteomes" id="UP000470520">
    <property type="component" value="Unassembled WGS sequence"/>
</dbReference>
<evidence type="ECO:0000256" key="1">
    <source>
        <dbReference type="SAM" id="MobiDB-lite"/>
    </source>
</evidence>
<comment type="caution">
    <text evidence="2">The sequence shown here is derived from an EMBL/GenBank/DDBJ whole genome shotgun (WGS) entry which is preliminary data.</text>
</comment>
<name>A0A7K3QVI4_9ACTN</name>
<gene>
    <name evidence="2" type="ORF">G3I21_19820</name>
</gene>
<dbReference type="AlphaFoldDB" id="A0A7K3QVI4"/>